<dbReference type="InterPro" id="IPR012910">
    <property type="entry name" value="Plug_dom"/>
</dbReference>
<evidence type="ECO:0000313" key="12">
    <source>
        <dbReference type="Proteomes" id="UP000185003"/>
    </source>
</evidence>
<dbReference type="Pfam" id="PF07715">
    <property type="entry name" value="Plug"/>
    <property type="match status" value="1"/>
</dbReference>
<keyword evidence="7 8" id="KW-0998">Cell outer membrane</keyword>
<dbReference type="InterPro" id="IPR039426">
    <property type="entry name" value="TonB-dep_rcpt-like"/>
</dbReference>
<evidence type="ECO:0000256" key="3">
    <source>
        <dbReference type="ARBA" id="ARBA00022452"/>
    </source>
</evidence>
<keyword evidence="4 8" id="KW-0812">Transmembrane</keyword>
<keyword evidence="5 9" id="KW-0732">Signal</keyword>
<dbReference type="NCBIfam" id="TIGR04057">
    <property type="entry name" value="SusC_RagA_signa"/>
    <property type="match status" value="1"/>
</dbReference>
<evidence type="ECO:0000256" key="8">
    <source>
        <dbReference type="PROSITE-ProRule" id="PRU01360"/>
    </source>
</evidence>
<evidence type="ECO:0000256" key="7">
    <source>
        <dbReference type="ARBA" id="ARBA00023237"/>
    </source>
</evidence>
<dbReference type="PANTHER" id="PTHR30069:SF29">
    <property type="entry name" value="HEMOGLOBIN AND HEMOGLOBIN-HAPTOGLOBIN-BINDING PROTEIN 1-RELATED"/>
    <property type="match status" value="1"/>
</dbReference>
<dbReference type="NCBIfam" id="TIGR04056">
    <property type="entry name" value="OMP_RagA_SusC"/>
    <property type="match status" value="1"/>
</dbReference>
<evidence type="ECO:0000256" key="6">
    <source>
        <dbReference type="ARBA" id="ARBA00023136"/>
    </source>
</evidence>
<dbReference type="GO" id="GO:0044718">
    <property type="term" value="P:siderophore transmembrane transport"/>
    <property type="evidence" value="ECO:0007669"/>
    <property type="project" value="TreeGrafter"/>
</dbReference>
<feature type="chain" id="PRO_5013201345" evidence="9">
    <location>
        <begin position="21"/>
        <end position="1046"/>
    </location>
</feature>
<dbReference type="Proteomes" id="UP000185003">
    <property type="component" value="Unassembled WGS sequence"/>
</dbReference>
<dbReference type="InterPro" id="IPR023996">
    <property type="entry name" value="TonB-dep_OMP_SusC/RagA"/>
</dbReference>
<evidence type="ECO:0000256" key="5">
    <source>
        <dbReference type="ARBA" id="ARBA00022729"/>
    </source>
</evidence>
<dbReference type="InterPro" id="IPR008969">
    <property type="entry name" value="CarboxyPept-like_regulatory"/>
</dbReference>
<dbReference type="Gene3D" id="2.40.170.20">
    <property type="entry name" value="TonB-dependent receptor, beta-barrel domain"/>
    <property type="match status" value="1"/>
</dbReference>
<dbReference type="STRING" id="536979.SAMN04488055_1982"/>
<keyword evidence="12" id="KW-1185">Reference proteome</keyword>
<gene>
    <name evidence="11" type="ORF">SAMN04488055_1982</name>
</gene>
<dbReference type="SUPFAM" id="SSF56935">
    <property type="entry name" value="Porins"/>
    <property type="match status" value="1"/>
</dbReference>
<protein>
    <submittedName>
        <fullName evidence="11">TonB-linked outer membrane protein, SusC/RagA family</fullName>
    </submittedName>
</protein>
<evidence type="ECO:0000256" key="4">
    <source>
        <dbReference type="ARBA" id="ARBA00022692"/>
    </source>
</evidence>
<sequence>MKKIYYLLMLLSIFPLCALAQQKTISGKVTDAKDGSALPGVNVFTTDAAGKRTGVTTNLRGEYSINVPAAATEILFVYLGMNTVTEQINGRSTINVALSASDAQLEQVVVVGYGTRRKETLTGAVSNISAKEIQTTTNISLAQKLQGKVAGLQIRQLGGEPGTFDNMINLRGFGTPLFVIDGIARDGAGEFQRLNPDDIESVSFLKDASAAIYGLRAANGVVIVTTKKGYVGKPRFDYTGVVGMMKPTDVPLMSSAAQWMQMRNEAAIFAGGSPFLTKDELQKWIDGVPGYESTDWYDVTMKKHALQQQHNLSAAGGTEKTQYFMSLAYAEEGGLLKSNDMGYKRFNLRSNITTELHKNLKAELFLAGRYDKREVPGENFFNIFKGTRVTLPTEKPYANNNPDYPAVVTPSNQNPLILSNRDITGYNESVTRNVQSTLVLTYTVPFVQGLSLRASGAYDMTSYQNKDVSKPYKLYTYVGNQYIPQPQRVGTASISNDFGNYNQLNLQGQINYARTFGKAHNVTGLLVVEQMQNWSRTGYLKRYYEFFTSDQIPAGSSLGAENNGGEGQSANLSYIGRFSYDYNRKYLIDFAFRQDGSFRYHPSKRWSFFPVVTGGWRLSEEPFMKEKVPLISNLKLRASYGLVGSDQGNPFQYIAGFSTSGGGRYEFENGALTNGAASPAIVNDQLQWNTSRVTDIGIDLGLFRGKLNIEFDVYRRDREGLLAYRNVSLPNTFGGTLPQENLNSDRVQGLEFTINHNNRINDFQYNISANFNYSRTMNMYVERGAYGNSFRRWKTGSDYRYNDIVWGFTYLGQFQNQDEINRAPLQNGDQANIRELPGDFRYQDTNNDGLINDNDQLPLWMGANGTNDNQNPQGKNPKINYGLSLNGSWKGIDVNILFQGAAMYTVRFSEVYAEIMAFRGNTPAYFFDRWHKADPYDPNSAWVPGKWPASRFNGDVGSMYRESSVWRKDASYLRLKSVELGYTISPKIYRASGIQRIRIFANGFNLFTWADSFVKAFDPERLEGLFNAGFNYPLTKNYNVGVNLNF</sequence>
<feature type="domain" description="TonB-dependent receptor plug" evidence="10">
    <location>
        <begin position="118"/>
        <end position="221"/>
    </location>
</feature>
<dbReference type="PANTHER" id="PTHR30069">
    <property type="entry name" value="TONB-DEPENDENT OUTER MEMBRANE RECEPTOR"/>
    <property type="match status" value="1"/>
</dbReference>
<evidence type="ECO:0000256" key="2">
    <source>
        <dbReference type="ARBA" id="ARBA00022448"/>
    </source>
</evidence>
<evidence type="ECO:0000256" key="1">
    <source>
        <dbReference type="ARBA" id="ARBA00004571"/>
    </source>
</evidence>
<dbReference type="SUPFAM" id="SSF49464">
    <property type="entry name" value="Carboxypeptidase regulatory domain-like"/>
    <property type="match status" value="1"/>
</dbReference>
<comment type="subcellular location">
    <subcellularLocation>
        <location evidence="1 8">Cell outer membrane</location>
        <topology evidence="1 8">Multi-pass membrane protein</topology>
    </subcellularLocation>
</comment>
<proteinExistence type="inferred from homology"/>
<accession>A0A1N6F309</accession>
<dbReference type="AlphaFoldDB" id="A0A1N6F309"/>
<organism evidence="11 12">
    <name type="scientific">Chitinophaga niabensis</name>
    <dbReference type="NCBI Taxonomy" id="536979"/>
    <lineage>
        <taxon>Bacteria</taxon>
        <taxon>Pseudomonadati</taxon>
        <taxon>Bacteroidota</taxon>
        <taxon>Chitinophagia</taxon>
        <taxon>Chitinophagales</taxon>
        <taxon>Chitinophagaceae</taxon>
        <taxon>Chitinophaga</taxon>
    </lineage>
</organism>
<feature type="signal peptide" evidence="9">
    <location>
        <begin position="1"/>
        <end position="20"/>
    </location>
</feature>
<evidence type="ECO:0000259" key="10">
    <source>
        <dbReference type="Pfam" id="PF07715"/>
    </source>
</evidence>
<dbReference type="EMBL" id="FSRA01000001">
    <property type="protein sequence ID" value="SIN89596.1"/>
    <property type="molecule type" value="Genomic_DNA"/>
</dbReference>
<keyword evidence="2 8" id="KW-0813">Transport</keyword>
<reference evidence="11 12" key="1">
    <citation type="submission" date="2016-11" db="EMBL/GenBank/DDBJ databases">
        <authorList>
            <person name="Jaros S."/>
            <person name="Januszkiewicz K."/>
            <person name="Wedrychowicz H."/>
        </authorList>
    </citation>
    <scope>NUCLEOTIDE SEQUENCE [LARGE SCALE GENOMIC DNA]</scope>
    <source>
        <strain evidence="11 12">DSM 24787</strain>
    </source>
</reference>
<dbReference type="Pfam" id="PF13715">
    <property type="entry name" value="CarbopepD_reg_2"/>
    <property type="match status" value="1"/>
</dbReference>
<evidence type="ECO:0000313" key="11">
    <source>
        <dbReference type="EMBL" id="SIN89596.1"/>
    </source>
</evidence>
<keyword evidence="3 8" id="KW-1134">Transmembrane beta strand</keyword>
<keyword evidence="6 8" id="KW-0472">Membrane</keyword>
<evidence type="ECO:0000256" key="9">
    <source>
        <dbReference type="SAM" id="SignalP"/>
    </source>
</evidence>
<comment type="similarity">
    <text evidence="8">Belongs to the TonB-dependent receptor family.</text>
</comment>
<dbReference type="InterPro" id="IPR037066">
    <property type="entry name" value="Plug_dom_sf"/>
</dbReference>
<dbReference type="PROSITE" id="PS52016">
    <property type="entry name" value="TONB_DEPENDENT_REC_3"/>
    <property type="match status" value="1"/>
</dbReference>
<dbReference type="InterPro" id="IPR023997">
    <property type="entry name" value="TonB-dep_OMP_SusC/RagA_CS"/>
</dbReference>
<dbReference type="Gene3D" id="2.170.130.10">
    <property type="entry name" value="TonB-dependent receptor, plug domain"/>
    <property type="match status" value="1"/>
</dbReference>
<dbReference type="OrthoDB" id="9768177at2"/>
<dbReference type="Gene3D" id="2.60.40.1120">
    <property type="entry name" value="Carboxypeptidase-like, regulatory domain"/>
    <property type="match status" value="1"/>
</dbReference>
<dbReference type="GO" id="GO:0015344">
    <property type="term" value="F:siderophore uptake transmembrane transporter activity"/>
    <property type="evidence" value="ECO:0007669"/>
    <property type="project" value="TreeGrafter"/>
</dbReference>
<name>A0A1N6F309_9BACT</name>
<dbReference type="RefSeq" id="WP_074239081.1">
    <property type="nucleotide sequence ID" value="NZ_FSRA01000001.1"/>
</dbReference>
<dbReference type="GO" id="GO:0009279">
    <property type="term" value="C:cell outer membrane"/>
    <property type="evidence" value="ECO:0007669"/>
    <property type="project" value="UniProtKB-SubCell"/>
</dbReference>
<dbReference type="InterPro" id="IPR036942">
    <property type="entry name" value="Beta-barrel_TonB_sf"/>
</dbReference>